<feature type="compositionally biased region" description="Basic and acidic residues" evidence="1">
    <location>
        <begin position="20"/>
        <end position="36"/>
    </location>
</feature>
<evidence type="ECO:0000256" key="1">
    <source>
        <dbReference type="SAM" id="MobiDB-lite"/>
    </source>
</evidence>
<feature type="region of interest" description="Disordered" evidence="1">
    <location>
        <begin position="75"/>
        <end position="117"/>
    </location>
</feature>
<keyword evidence="3" id="KW-1185">Reference proteome</keyword>
<evidence type="ECO:0000313" key="2">
    <source>
        <dbReference type="EMBL" id="EGI63069.1"/>
    </source>
</evidence>
<feature type="compositionally biased region" description="Low complexity" evidence="1">
    <location>
        <begin position="1"/>
        <end position="18"/>
    </location>
</feature>
<gene>
    <name evidence="2" type="ORF">G5I_08515</name>
</gene>
<feature type="region of interest" description="Disordered" evidence="1">
    <location>
        <begin position="1"/>
        <end position="53"/>
    </location>
</feature>
<protein>
    <submittedName>
        <fullName evidence="2">Uncharacterized protein</fullName>
    </submittedName>
</protein>
<dbReference type="Proteomes" id="UP000007755">
    <property type="component" value="Unassembled WGS sequence"/>
</dbReference>
<dbReference type="EMBL" id="GL888292">
    <property type="protein sequence ID" value="EGI63069.1"/>
    <property type="molecule type" value="Genomic_DNA"/>
</dbReference>
<sequence length="126" mass="13490">MVARRGAVRRVATASVWRGRAREKEGERERKRERAPEALGGGTERANNPRGRHVCASSEKVATPLAEVAFSFDSLPPSSRSAASDGDAIGQVSTRAAPIGRGYDHDGRVRAESAPLRGERTIAAIK</sequence>
<dbReference type="AlphaFoldDB" id="F4WRR2"/>
<accession>F4WRR2</accession>
<name>F4WRR2_ACREC</name>
<feature type="compositionally biased region" description="Basic and acidic residues" evidence="1">
    <location>
        <begin position="102"/>
        <end position="111"/>
    </location>
</feature>
<evidence type="ECO:0000313" key="3">
    <source>
        <dbReference type="Proteomes" id="UP000007755"/>
    </source>
</evidence>
<dbReference type="InParanoid" id="F4WRR2"/>
<proteinExistence type="predicted"/>
<organism evidence="3">
    <name type="scientific">Acromyrmex echinatior</name>
    <name type="common">Panamanian leafcutter ant</name>
    <name type="synonym">Acromyrmex octospinosus echinatior</name>
    <dbReference type="NCBI Taxonomy" id="103372"/>
    <lineage>
        <taxon>Eukaryota</taxon>
        <taxon>Metazoa</taxon>
        <taxon>Ecdysozoa</taxon>
        <taxon>Arthropoda</taxon>
        <taxon>Hexapoda</taxon>
        <taxon>Insecta</taxon>
        <taxon>Pterygota</taxon>
        <taxon>Neoptera</taxon>
        <taxon>Endopterygota</taxon>
        <taxon>Hymenoptera</taxon>
        <taxon>Apocrita</taxon>
        <taxon>Aculeata</taxon>
        <taxon>Formicoidea</taxon>
        <taxon>Formicidae</taxon>
        <taxon>Myrmicinae</taxon>
        <taxon>Acromyrmex</taxon>
    </lineage>
</organism>
<reference evidence="2" key="1">
    <citation type="submission" date="2011-02" db="EMBL/GenBank/DDBJ databases">
        <title>The genome of the leaf-cutting ant Acromyrmex echinatior suggests key adaptations to social evolution and fungus farming.</title>
        <authorList>
            <person name="Nygaard S."/>
            <person name="Zhang G."/>
        </authorList>
    </citation>
    <scope>NUCLEOTIDE SEQUENCE</scope>
</reference>